<dbReference type="InterPro" id="IPR008929">
    <property type="entry name" value="Chondroitin_lyas"/>
</dbReference>
<evidence type="ECO:0000259" key="4">
    <source>
        <dbReference type="Pfam" id="PF05426"/>
    </source>
</evidence>
<accession>A0A127VA51</accession>
<keyword evidence="2 5" id="KW-0456">Lyase</keyword>
<reference evidence="5 6" key="1">
    <citation type="submission" date="2016-03" db="EMBL/GenBank/DDBJ databases">
        <title>Complete genome sequence of Pedobacter cryoconitis PAMC 27485.</title>
        <authorList>
            <person name="Lee J."/>
            <person name="Kim O.-S."/>
        </authorList>
    </citation>
    <scope>NUCLEOTIDE SEQUENCE [LARGE SCALE GENOMIC DNA]</scope>
    <source>
        <strain evidence="5 6">PAMC 27485</strain>
    </source>
</reference>
<dbReference type="EMBL" id="CP014504">
    <property type="protein sequence ID" value="AMP98109.1"/>
    <property type="molecule type" value="Genomic_DNA"/>
</dbReference>
<name>A0A127VA51_9SPHI</name>
<organism evidence="5 6">
    <name type="scientific">Pedobacter cryoconitis</name>
    <dbReference type="NCBI Taxonomy" id="188932"/>
    <lineage>
        <taxon>Bacteria</taxon>
        <taxon>Pseudomonadati</taxon>
        <taxon>Bacteroidota</taxon>
        <taxon>Sphingobacteriia</taxon>
        <taxon>Sphingobacteriales</taxon>
        <taxon>Sphingobacteriaceae</taxon>
        <taxon>Pedobacter</taxon>
    </lineage>
</organism>
<evidence type="ECO:0000313" key="6">
    <source>
        <dbReference type="Proteomes" id="UP000071561"/>
    </source>
</evidence>
<dbReference type="Gene3D" id="1.50.10.100">
    <property type="entry name" value="Chondroitin AC/alginate lyase"/>
    <property type="match status" value="1"/>
</dbReference>
<evidence type="ECO:0000256" key="1">
    <source>
        <dbReference type="ARBA" id="ARBA00022729"/>
    </source>
</evidence>
<protein>
    <submittedName>
        <fullName evidence="5">Alginate lyase</fullName>
    </submittedName>
</protein>
<dbReference type="RefSeq" id="WP_232324703.1">
    <property type="nucleotide sequence ID" value="NZ_CP014504.1"/>
</dbReference>
<feature type="domain" description="Alginate lyase" evidence="4">
    <location>
        <begin position="109"/>
        <end position="385"/>
    </location>
</feature>
<dbReference type="SUPFAM" id="SSF48230">
    <property type="entry name" value="Chondroitin AC/alginate lyase"/>
    <property type="match status" value="1"/>
</dbReference>
<dbReference type="Proteomes" id="UP000071561">
    <property type="component" value="Chromosome"/>
</dbReference>
<sequence precursor="true">MKVIFSILSAAVIYISPAVFANDYSPAGRDTMIVQAPEPLPGISVLSVQNESSTQKASDSTVQNASDFTVQNVSDLPQKEGIIKGATILLRKQILAEAAWAMTQKPVTITDASSPRSAGGKHDFFSEADYFWPDPQNPDGPYINRDGLTNPDNFVEHRKAMIRLSKVIGALASAYQLTGDEKYVTQAILHLKAWFVNPETLMNPNLNFAQAVKGKFTGRNYGIIDTIHLMEVAQGMIVMEKASVFDLQTALAIKGWFSAYTNWLNTSKPGIQEKMVKNNHATCWAIQVSSFAKLCNDQPMLDAMRVRYKTVLLPNQMGADGSFPLEMARTKPYGYAIFNLDAMTVLCQILSTPADNLWEFKTADGKSIKLGLSYLYPFIADKSKWSLKPDVMYWENWPVAQPFLLFGANAYQKEAWYATWKKLDHNPQVAEVIRNLPIRYPLIWL</sequence>
<dbReference type="KEGG" id="pcm:AY601_1184"/>
<evidence type="ECO:0000256" key="2">
    <source>
        <dbReference type="ARBA" id="ARBA00023239"/>
    </source>
</evidence>
<dbReference type="GO" id="GO:0042597">
    <property type="term" value="C:periplasmic space"/>
    <property type="evidence" value="ECO:0007669"/>
    <property type="project" value="InterPro"/>
</dbReference>
<evidence type="ECO:0000256" key="3">
    <source>
        <dbReference type="SAM" id="SignalP"/>
    </source>
</evidence>
<feature type="chain" id="PRO_5007280302" evidence="3">
    <location>
        <begin position="22"/>
        <end position="445"/>
    </location>
</feature>
<keyword evidence="6" id="KW-1185">Reference proteome</keyword>
<feature type="signal peptide" evidence="3">
    <location>
        <begin position="1"/>
        <end position="21"/>
    </location>
</feature>
<dbReference type="InterPro" id="IPR008397">
    <property type="entry name" value="Alginate_lyase_dom"/>
</dbReference>
<proteinExistence type="predicted"/>
<dbReference type="GO" id="GO:0016829">
    <property type="term" value="F:lyase activity"/>
    <property type="evidence" value="ECO:0007669"/>
    <property type="project" value="UniProtKB-KW"/>
</dbReference>
<dbReference type="AlphaFoldDB" id="A0A127VA51"/>
<evidence type="ECO:0000313" key="5">
    <source>
        <dbReference type="EMBL" id="AMP98109.1"/>
    </source>
</evidence>
<dbReference type="Pfam" id="PF05426">
    <property type="entry name" value="Alginate_lyase"/>
    <property type="match status" value="1"/>
</dbReference>
<gene>
    <name evidence="5" type="ORF">AY601_1184</name>
</gene>
<keyword evidence="1 3" id="KW-0732">Signal</keyword>
<dbReference type="PATRIC" id="fig|188932.3.peg.1225"/>